<organism evidence="1 2">
    <name type="scientific">blood disease bacterium A2-HR MARDI</name>
    <dbReference type="NCBI Taxonomy" id="1944648"/>
    <lineage>
        <taxon>Bacteria</taxon>
        <taxon>Pseudomonadati</taxon>
        <taxon>Pseudomonadota</taxon>
        <taxon>Betaproteobacteria</taxon>
        <taxon>Burkholderiales</taxon>
        <taxon>Burkholderiaceae</taxon>
        <taxon>Ralstonia</taxon>
        <taxon>Ralstonia solanacearum species complex</taxon>
    </lineage>
</organism>
<dbReference type="Proteomes" id="UP000189628">
    <property type="component" value="Chromosome"/>
</dbReference>
<name>A0A1U9VH92_9RALS</name>
<protein>
    <submittedName>
        <fullName evidence="1">Uncharacterized protein</fullName>
    </submittedName>
</protein>
<sequence length="80" mass="9044">MPFVWKLALVVGVLFAFGFLLGIAGNNALNSPKRRDELAIEKCRETERDALLDVGARRFARAACDRMVDEFRSRYGAEPR</sequence>
<proteinExistence type="predicted"/>
<gene>
    <name evidence="1" type="ORF">B0B51_05785</name>
</gene>
<evidence type="ECO:0000313" key="1">
    <source>
        <dbReference type="EMBL" id="AQW29547.1"/>
    </source>
</evidence>
<dbReference type="EMBL" id="CP019911">
    <property type="protein sequence ID" value="AQW29547.1"/>
    <property type="molecule type" value="Genomic_DNA"/>
</dbReference>
<accession>A0A1U9VH92</accession>
<evidence type="ECO:0000313" key="2">
    <source>
        <dbReference type="Proteomes" id="UP000189628"/>
    </source>
</evidence>
<dbReference type="AlphaFoldDB" id="A0A1U9VH92"/>
<reference evidence="1 2" key="1">
    <citation type="submission" date="2017-02" db="EMBL/GenBank/DDBJ databases">
        <title>Blood Disease Bacterium A2-HR MARDI.</title>
        <authorList>
            <person name="Badrun R."/>
            <person name="Abu Bakar N."/>
            <person name="Laboh R."/>
        </authorList>
    </citation>
    <scope>NUCLEOTIDE SEQUENCE [LARGE SCALE GENOMIC DNA]</scope>
    <source>
        <strain evidence="1 2">A2-HR MARDI</strain>
    </source>
</reference>